<evidence type="ECO:0000313" key="1">
    <source>
        <dbReference type="EMBL" id="CAK1555866.1"/>
    </source>
</evidence>
<dbReference type="GO" id="GO:0005886">
    <property type="term" value="C:plasma membrane"/>
    <property type="evidence" value="ECO:0007669"/>
    <property type="project" value="TreeGrafter"/>
</dbReference>
<dbReference type="PANTHER" id="PTHR21439:SF0">
    <property type="entry name" value="PROTEIN OSCP1"/>
    <property type="match status" value="1"/>
</dbReference>
<dbReference type="InterPro" id="IPR019332">
    <property type="entry name" value="OSCP1"/>
</dbReference>
<protein>
    <submittedName>
        <fullName evidence="1">Uncharacterized protein</fullName>
    </submittedName>
</protein>
<dbReference type="Proteomes" id="UP001497472">
    <property type="component" value="Unassembled WGS sequence"/>
</dbReference>
<sequence length="279" mass="31907">MVYVIEQRLKMQNISMDKSETVLTEIAAVMFHPNLLEELFLPQPVAPHAAIKQLIIDISLSSIMKLDDVSLNKLWDLITMIFKWQITVTTNQNILDITRRHLKNVATLMPSLFPKKLIKDAANKFEILVKKITEQEFKALNETLLLWFSDYYTKISVLLRLGLQNKDGSFKSPSIINMKFLINIGENIYTHDNRKSIDDYEVNTADDNEISCLLGPITAVSPSKLGMLRSLNTVQIKTVEKLENKETKLTNGDLTFVAELPRTTQEDLLAMLENYSTPY</sequence>
<dbReference type="EMBL" id="CAVLEF010000280">
    <property type="protein sequence ID" value="CAK1555866.1"/>
    <property type="molecule type" value="Genomic_DNA"/>
</dbReference>
<dbReference type="PANTHER" id="PTHR21439">
    <property type="entry name" value="OXIDORED-NITRO DOMAIN-CONTAINING PROTEIN"/>
    <property type="match status" value="1"/>
</dbReference>
<dbReference type="Pfam" id="PF10188">
    <property type="entry name" value="Oscp1"/>
    <property type="match status" value="1"/>
</dbReference>
<reference evidence="1 2" key="1">
    <citation type="submission" date="2023-11" db="EMBL/GenBank/DDBJ databases">
        <authorList>
            <person name="Okamura Y."/>
        </authorList>
    </citation>
    <scope>NUCLEOTIDE SEQUENCE [LARGE SCALE GENOMIC DNA]</scope>
</reference>
<evidence type="ECO:0000313" key="2">
    <source>
        <dbReference type="Proteomes" id="UP001497472"/>
    </source>
</evidence>
<name>A0AAV1K2P4_9NEOP</name>
<keyword evidence="2" id="KW-1185">Reference proteome</keyword>
<accession>A0AAV1K2P4</accession>
<gene>
    <name evidence="1" type="ORF">LNINA_LOCUS14652</name>
</gene>
<dbReference type="GO" id="GO:0005737">
    <property type="term" value="C:cytoplasm"/>
    <property type="evidence" value="ECO:0007669"/>
    <property type="project" value="TreeGrafter"/>
</dbReference>
<proteinExistence type="predicted"/>
<dbReference type="AlphaFoldDB" id="A0AAV1K2P4"/>
<organism evidence="1 2">
    <name type="scientific">Leptosia nina</name>
    <dbReference type="NCBI Taxonomy" id="320188"/>
    <lineage>
        <taxon>Eukaryota</taxon>
        <taxon>Metazoa</taxon>
        <taxon>Ecdysozoa</taxon>
        <taxon>Arthropoda</taxon>
        <taxon>Hexapoda</taxon>
        <taxon>Insecta</taxon>
        <taxon>Pterygota</taxon>
        <taxon>Neoptera</taxon>
        <taxon>Endopterygota</taxon>
        <taxon>Lepidoptera</taxon>
        <taxon>Glossata</taxon>
        <taxon>Ditrysia</taxon>
        <taxon>Papilionoidea</taxon>
        <taxon>Pieridae</taxon>
        <taxon>Pierinae</taxon>
        <taxon>Leptosia</taxon>
    </lineage>
</organism>
<comment type="caution">
    <text evidence="1">The sequence shown here is derived from an EMBL/GenBank/DDBJ whole genome shotgun (WGS) entry which is preliminary data.</text>
</comment>